<proteinExistence type="predicted"/>
<protein>
    <submittedName>
        <fullName evidence="1">DNA polymerase III chi subunit HolC</fullName>
        <ecNumber evidence="1">2.7.7.7</ecNumber>
    </submittedName>
</protein>
<dbReference type="GO" id="GO:0032298">
    <property type="term" value="P:positive regulation of DNA-templated DNA replication initiation"/>
    <property type="evidence" value="ECO:0007669"/>
    <property type="project" value="TreeGrafter"/>
</dbReference>
<keyword evidence="1" id="KW-0808">Transferase</keyword>
<dbReference type="InterPro" id="IPR036768">
    <property type="entry name" value="PolIII_chi_sf"/>
</dbReference>
<dbReference type="Gene3D" id="3.40.50.10110">
    <property type="entry name" value="DNA polymerase III subunit chi"/>
    <property type="match status" value="1"/>
</dbReference>
<evidence type="ECO:0000313" key="2">
    <source>
        <dbReference type="EMBL" id="EQD76508.1"/>
    </source>
</evidence>
<dbReference type="GO" id="GO:0006260">
    <property type="term" value="P:DNA replication"/>
    <property type="evidence" value="ECO:0007669"/>
    <property type="project" value="InterPro"/>
</dbReference>
<gene>
    <name evidence="2" type="ORF">B1B_01633</name>
    <name evidence="1" type="ORF">B2A_13652</name>
</gene>
<organism evidence="1">
    <name type="scientific">mine drainage metagenome</name>
    <dbReference type="NCBI Taxonomy" id="410659"/>
    <lineage>
        <taxon>unclassified sequences</taxon>
        <taxon>metagenomes</taxon>
        <taxon>ecological metagenomes</taxon>
    </lineage>
</organism>
<dbReference type="EC" id="2.7.7.7" evidence="1"/>
<dbReference type="EMBL" id="AUZY01001042">
    <property type="protein sequence ID" value="EQD76508.1"/>
    <property type="molecule type" value="Genomic_DNA"/>
</dbReference>
<dbReference type="EMBL" id="AUZZ01009886">
    <property type="protein sequence ID" value="EQD32234.1"/>
    <property type="molecule type" value="Genomic_DNA"/>
</dbReference>
<keyword evidence="1" id="KW-0548">Nucleotidyltransferase</keyword>
<comment type="caution">
    <text evidence="1">The sequence shown here is derived from an EMBL/GenBank/DDBJ whole genome shotgun (WGS) entry which is preliminary data.</text>
</comment>
<dbReference type="InterPro" id="IPR007459">
    <property type="entry name" value="DNA_pol3_chi"/>
</dbReference>
<sequence length="145" mass="17015">MPRIDNYYLTPGLPQDLDRFACKLIEKAFKQGYTIIARTRDKTHSEALDRLLWTFRDRSFIPHGQASEPDNPILIAHEAVLQDALPYRLLVQIHPVSQETSFAAYERIVEIMDEAHRLNPNHQERLQRYQADGYEVHEHDQHLTV</sequence>
<dbReference type="AlphaFoldDB" id="T0ZU73"/>
<reference evidence="1" key="1">
    <citation type="submission" date="2013-08" db="EMBL/GenBank/DDBJ databases">
        <authorList>
            <person name="Mendez C."/>
            <person name="Richter M."/>
            <person name="Ferrer M."/>
            <person name="Sanchez J."/>
        </authorList>
    </citation>
    <scope>NUCLEOTIDE SEQUENCE</scope>
</reference>
<evidence type="ECO:0000313" key="1">
    <source>
        <dbReference type="EMBL" id="EQD32234.1"/>
    </source>
</evidence>
<reference evidence="1" key="2">
    <citation type="journal article" date="2014" name="ISME J.">
        <title>Microbial stratification in low pH oxic and suboxic macroscopic growths along an acid mine drainage.</title>
        <authorList>
            <person name="Mendez-Garcia C."/>
            <person name="Mesa V."/>
            <person name="Sprenger R.R."/>
            <person name="Richter M."/>
            <person name="Diez M.S."/>
            <person name="Solano J."/>
            <person name="Bargiela R."/>
            <person name="Golyshina O.V."/>
            <person name="Manteca A."/>
            <person name="Ramos J.L."/>
            <person name="Gallego J.R."/>
            <person name="Llorente I."/>
            <person name="Martins Dos Santos V.A."/>
            <person name="Jensen O.N."/>
            <person name="Pelaez A.I."/>
            <person name="Sanchez J."/>
            <person name="Ferrer M."/>
        </authorList>
    </citation>
    <scope>NUCLEOTIDE SEQUENCE</scope>
</reference>
<accession>T0ZU73</accession>
<name>T0ZU73_9ZZZZ</name>
<dbReference type="PANTHER" id="PTHR38767:SF1">
    <property type="entry name" value="DNA POLYMERASE III SUBUNIT CHI"/>
    <property type="match status" value="1"/>
</dbReference>
<dbReference type="GO" id="GO:0003677">
    <property type="term" value="F:DNA binding"/>
    <property type="evidence" value="ECO:0007669"/>
    <property type="project" value="InterPro"/>
</dbReference>
<dbReference type="GO" id="GO:0003887">
    <property type="term" value="F:DNA-directed DNA polymerase activity"/>
    <property type="evidence" value="ECO:0007669"/>
    <property type="project" value="UniProtKB-EC"/>
</dbReference>
<dbReference type="PANTHER" id="PTHR38767">
    <property type="entry name" value="DNA POLYMERASE III SUBUNIT CHI"/>
    <property type="match status" value="1"/>
</dbReference>
<dbReference type="SUPFAM" id="SSF102400">
    <property type="entry name" value="DNA polymerase III chi subunit"/>
    <property type="match status" value="1"/>
</dbReference>
<dbReference type="Pfam" id="PF04364">
    <property type="entry name" value="DNA_pol3_chi"/>
    <property type="match status" value="1"/>
</dbReference>